<name>A0ABP7AKI3_9MICO</name>
<dbReference type="InterPro" id="IPR003719">
    <property type="entry name" value="Phenazine_PhzF-like"/>
</dbReference>
<evidence type="ECO:0000256" key="2">
    <source>
        <dbReference type="ARBA" id="ARBA00023235"/>
    </source>
</evidence>
<dbReference type="NCBIfam" id="TIGR00654">
    <property type="entry name" value="PhzF_family"/>
    <property type="match status" value="1"/>
</dbReference>
<evidence type="ECO:0000256" key="1">
    <source>
        <dbReference type="ARBA" id="ARBA00008270"/>
    </source>
</evidence>
<keyword evidence="2 3" id="KW-0413">Isomerase</keyword>
<dbReference type="SUPFAM" id="SSF54506">
    <property type="entry name" value="Diaminopimelate epimerase-like"/>
    <property type="match status" value="1"/>
</dbReference>
<dbReference type="GO" id="GO:0016853">
    <property type="term" value="F:isomerase activity"/>
    <property type="evidence" value="ECO:0007669"/>
    <property type="project" value="UniProtKB-KW"/>
</dbReference>
<reference evidence="4" key="1">
    <citation type="journal article" date="2019" name="Int. J. Syst. Evol. Microbiol.">
        <title>The Global Catalogue of Microorganisms (GCM) 10K type strain sequencing project: providing services to taxonomists for standard genome sequencing and annotation.</title>
        <authorList>
            <consortium name="The Broad Institute Genomics Platform"/>
            <consortium name="The Broad Institute Genome Sequencing Center for Infectious Disease"/>
            <person name="Wu L."/>
            <person name="Ma J."/>
        </authorList>
    </citation>
    <scope>NUCLEOTIDE SEQUENCE [LARGE SCALE GENOMIC DNA]</scope>
    <source>
        <strain evidence="4">JCM 16544</strain>
    </source>
</reference>
<dbReference type="Proteomes" id="UP001501697">
    <property type="component" value="Unassembled WGS sequence"/>
</dbReference>
<dbReference type="Gene3D" id="3.10.310.10">
    <property type="entry name" value="Diaminopimelate Epimerase, Chain A, domain 1"/>
    <property type="match status" value="2"/>
</dbReference>
<gene>
    <name evidence="3" type="ORF">GCM10022200_16890</name>
</gene>
<dbReference type="PIRSF" id="PIRSF016184">
    <property type="entry name" value="PhzC_PhzF"/>
    <property type="match status" value="1"/>
</dbReference>
<keyword evidence="4" id="KW-1185">Reference proteome</keyword>
<sequence length="293" mass="30987">MYRRLVSSSPVAVLRYAAFTSDAVGGNPAGVVLTADELADDAMLGIAADVGYSETAFLSSFVGGEGVLRYFSPLAEVAFCGHATIATAVAIAERHGAGPMRFQTPAGTVDVVTRREGDEIIAALVSPPASSAPMTEAELDDLRSAFGWAVDDLDPRFPPHVGSAGNRHPLIGLRDRERLARFDYDYDALADVMARREWTTVHVFHRRAEGVFDVRNAFPPGGVREDPATGAAAAAFGAYLRDRGSLPQGSEVVLHQGVDMGVPCRLVISAVPDSTAISVAGAAHTIGPDRTRR</sequence>
<evidence type="ECO:0000313" key="3">
    <source>
        <dbReference type="EMBL" id="GAA3634302.1"/>
    </source>
</evidence>
<organism evidence="3 4">
    <name type="scientific">Microbacterium awajiense</name>
    <dbReference type="NCBI Taxonomy" id="415214"/>
    <lineage>
        <taxon>Bacteria</taxon>
        <taxon>Bacillati</taxon>
        <taxon>Actinomycetota</taxon>
        <taxon>Actinomycetes</taxon>
        <taxon>Micrococcales</taxon>
        <taxon>Microbacteriaceae</taxon>
        <taxon>Microbacterium</taxon>
    </lineage>
</organism>
<evidence type="ECO:0000313" key="4">
    <source>
        <dbReference type="Proteomes" id="UP001501697"/>
    </source>
</evidence>
<accession>A0ABP7AKI3</accession>
<dbReference type="EMBL" id="BAAAYU010000005">
    <property type="protein sequence ID" value="GAA3634302.1"/>
    <property type="molecule type" value="Genomic_DNA"/>
</dbReference>
<comment type="caution">
    <text evidence="3">The sequence shown here is derived from an EMBL/GenBank/DDBJ whole genome shotgun (WGS) entry which is preliminary data.</text>
</comment>
<dbReference type="Pfam" id="PF02567">
    <property type="entry name" value="PhzC-PhzF"/>
    <property type="match status" value="1"/>
</dbReference>
<proteinExistence type="inferred from homology"/>
<dbReference type="PANTHER" id="PTHR13774:SF39">
    <property type="entry name" value="BIOSYNTHESIS PROTEIN, PUTATIVE-RELATED"/>
    <property type="match status" value="1"/>
</dbReference>
<dbReference type="PANTHER" id="PTHR13774">
    <property type="entry name" value="PHENAZINE BIOSYNTHESIS PROTEIN"/>
    <property type="match status" value="1"/>
</dbReference>
<comment type="similarity">
    <text evidence="1">Belongs to the PhzF family.</text>
</comment>
<protein>
    <submittedName>
        <fullName evidence="3">PhzF family phenazine biosynthesis isomerase</fullName>
    </submittedName>
</protein>